<dbReference type="GeneID" id="81428835"/>
<sequence>MPKLTTEVPTDLQRTTGVADEILAKREEERGRKRDHDSEDMEGRHGHSPKRARSLSSDSANSISTISTNRSASASPDRHSKHGSHTNGHRSSASPPHGDTRKRRYSDSSDGYSAKGKAAPGNVEEAVIRKGMILEKETGAARMLPTTIHKNALIEIENRYKGLRNHRSLDDPGRNPGRAQDHLGNEA</sequence>
<evidence type="ECO:0000313" key="2">
    <source>
        <dbReference type="EMBL" id="KAJ5160530.1"/>
    </source>
</evidence>
<gene>
    <name evidence="2" type="ORF">N7482_007534</name>
</gene>
<keyword evidence="3" id="KW-1185">Reference proteome</keyword>
<proteinExistence type="predicted"/>
<reference evidence="2" key="1">
    <citation type="submission" date="2022-11" db="EMBL/GenBank/DDBJ databases">
        <authorList>
            <person name="Petersen C."/>
        </authorList>
    </citation>
    <scope>NUCLEOTIDE SEQUENCE</scope>
    <source>
        <strain evidence="2">IBT 26290</strain>
    </source>
</reference>
<accession>A0A9W9HZR2</accession>
<evidence type="ECO:0000256" key="1">
    <source>
        <dbReference type="SAM" id="MobiDB-lite"/>
    </source>
</evidence>
<dbReference type="EMBL" id="JAPQKN010000004">
    <property type="protein sequence ID" value="KAJ5160530.1"/>
    <property type="molecule type" value="Genomic_DNA"/>
</dbReference>
<reference evidence="2" key="2">
    <citation type="journal article" date="2023" name="IMA Fungus">
        <title>Comparative genomic study of the Penicillium genus elucidates a diverse pangenome and 15 lateral gene transfer events.</title>
        <authorList>
            <person name="Petersen C."/>
            <person name="Sorensen T."/>
            <person name="Nielsen M.R."/>
            <person name="Sondergaard T.E."/>
            <person name="Sorensen J.L."/>
            <person name="Fitzpatrick D.A."/>
            <person name="Frisvad J.C."/>
            <person name="Nielsen K.L."/>
        </authorList>
    </citation>
    <scope>NUCLEOTIDE SEQUENCE</scope>
    <source>
        <strain evidence="2">IBT 26290</strain>
    </source>
</reference>
<dbReference type="Proteomes" id="UP001149163">
    <property type="component" value="Unassembled WGS sequence"/>
</dbReference>
<dbReference type="RefSeq" id="XP_056542088.1">
    <property type="nucleotide sequence ID" value="XM_056689659.1"/>
</dbReference>
<feature type="compositionally biased region" description="Basic and acidic residues" evidence="1">
    <location>
        <begin position="22"/>
        <end position="45"/>
    </location>
</feature>
<comment type="caution">
    <text evidence="2">The sequence shown here is derived from an EMBL/GenBank/DDBJ whole genome shotgun (WGS) entry which is preliminary data.</text>
</comment>
<dbReference type="AlphaFoldDB" id="A0A9W9HZR2"/>
<organism evidence="2 3">
    <name type="scientific">Penicillium canariense</name>
    <dbReference type="NCBI Taxonomy" id="189055"/>
    <lineage>
        <taxon>Eukaryota</taxon>
        <taxon>Fungi</taxon>
        <taxon>Dikarya</taxon>
        <taxon>Ascomycota</taxon>
        <taxon>Pezizomycotina</taxon>
        <taxon>Eurotiomycetes</taxon>
        <taxon>Eurotiomycetidae</taxon>
        <taxon>Eurotiales</taxon>
        <taxon>Aspergillaceae</taxon>
        <taxon>Penicillium</taxon>
    </lineage>
</organism>
<protein>
    <submittedName>
        <fullName evidence="2">Uncharacterized protein</fullName>
    </submittedName>
</protein>
<dbReference type="OrthoDB" id="437973at2759"/>
<feature type="compositionally biased region" description="Basic residues" evidence="1">
    <location>
        <begin position="79"/>
        <end position="88"/>
    </location>
</feature>
<feature type="region of interest" description="Disordered" evidence="1">
    <location>
        <begin position="1"/>
        <end position="127"/>
    </location>
</feature>
<name>A0A9W9HZR2_9EURO</name>
<feature type="compositionally biased region" description="Basic and acidic residues" evidence="1">
    <location>
        <begin position="167"/>
        <end position="187"/>
    </location>
</feature>
<feature type="region of interest" description="Disordered" evidence="1">
    <location>
        <begin position="164"/>
        <end position="187"/>
    </location>
</feature>
<evidence type="ECO:0000313" key="3">
    <source>
        <dbReference type="Proteomes" id="UP001149163"/>
    </source>
</evidence>
<feature type="compositionally biased region" description="Low complexity" evidence="1">
    <location>
        <begin position="54"/>
        <end position="75"/>
    </location>
</feature>